<keyword evidence="1" id="KW-0472">Membrane</keyword>
<sequence length="517" mass="55008">MNGVLTLSLAIARSGWQASWNRMFRFSRMKAGLIWLALQGLAAYLVARRAPAMAPDAAEAGLVGAVALIAAQMGWFGIMGGFSRGQAQLYQGLLVPLFQLTPARPLAFLLGRVIESLPTRLWTTLLWAWAYSSIVPPPGRWPALALLWLVGAAAGVVAHLAGLLLLTFWGRFHPRTMRHGNTIFGVLTMALITAAIIYLSSGGTATELALVMRESRRAVLTTLTAVAGVPGLLLAATLLVRPEWVEEHYRQGLYRVLELNEQDTDRPGRSFWLPLRGDGVLRAVLSREWLHLARSKMTRTQLLIFVAGAVGVWFAGRAAAGQPAARLVGSVGALSLLAWFNAFGHWVSRVFQQERVTIALYRLAAVPTPRLIAAKLIAVAVPSGLLVAVAVAVGSVAARLSLAGAVALLLRTELALLFGVMGGFGAAAAFASQDPEEPEAPGAPQAEQGGSALAQSSAWSALARTIGLTLSTALPLWAAAGTPWLPAPAPLAWALALGLPLALLVGGVWVMLRTWRW</sequence>
<evidence type="ECO:0000256" key="1">
    <source>
        <dbReference type="SAM" id="Phobius"/>
    </source>
</evidence>
<feature type="transmembrane region" description="Helical" evidence="1">
    <location>
        <begin position="145"/>
        <end position="169"/>
    </location>
</feature>
<accession>A0ABS4JMG1</accession>
<evidence type="ECO:0000313" key="2">
    <source>
        <dbReference type="EMBL" id="MBP2016720.1"/>
    </source>
</evidence>
<evidence type="ECO:0000313" key="3">
    <source>
        <dbReference type="Proteomes" id="UP001519289"/>
    </source>
</evidence>
<dbReference type="EMBL" id="JAGGLG010000001">
    <property type="protein sequence ID" value="MBP2016720.1"/>
    <property type="molecule type" value="Genomic_DNA"/>
</dbReference>
<feature type="transmembrane region" description="Helical" evidence="1">
    <location>
        <begin position="491"/>
        <end position="512"/>
    </location>
</feature>
<organism evidence="2 3">
    <name type="scientific">Symbiobacterium terraclitae</name>
    <dbReference type="NCBI Taxonomy" id="557451"/>
    <lineage>
        <taxon>Bacteria</taxon>
        <taxon>Bacillati</taxon>
        <taxon>Bacillota</taxon>
        <taxon>Clostridia</taxon>
        <taxon>Eubacteriales</taxon>
        <taxon>Symbiobacteriaceae</taxon>
        <taxon>Symbiobacterium</taxon>
    </lineage>
</organism>
<feature type="transmembrane region" description="Helical" evidence="1">
    <location>
        <begin position="62"/>
        <end position="83"/>
    </location>
</feature>
<proteinExistence type="predicted"/>
<protein>
    <recommendedName>
        <fullName evidence="4">ABC-2 type transport system permease protein</fullName>
    </recommendedName>
</protein>
<feature type="transmembrane region" description="Helical" evidence="1">
    <location>
        <begin position="219"/>
        <end position="240"/>
    </location>
</feature>
<keyword evidence="1" id="KW-1133">Transmembrane helix</keyword>
<keyword evidence="1" id="KW-0812">Transmembrane</keyword>
<gene>
    <name evidence="2" type="ORF">J2Z79_000093</name>
</gene>
<dbReference type="Proteomes" id="UP001519289">
    <property type="component" value="Unassembled WGS sequence"/>
</dbReference>
<name>A0ABS4JMG1_9FIRM</name>
<feature type="transmembrane region" description="Helical" evidence="1">
    <location>
        <begin position="326"/>
        <end position="347"/>
    </location>
</feature>
<evidence type="ECO:0008006" key="4">
    <source>
        <dbReference type="Google" id="ProtNLM"/>
    </source>
</evidence>
<comment type="caution">
    <text evidence="2">The sequence shown here is derived from an EMBL/GenBank/DDBJ whole genome shotgun (WGS) entry which is preliminary data.</text>
</comment>
<feature type="transmembrane region" description="Helical" evidence="1">
    <location>
        <begin position="33"/>
        <end position="50"/>
    </location>
</feature>
<keyword evidence="3" id="KW-1185">Reference proteome</keyword>
<feature type="transmembrane region" description="Helical" evidence="1">
    <location>
        <begin position="302"/>
        <end position="320"/>
    </location>
</feature>
<feature type="transmembrane region" description="Helical" evidence="1">
    <location>
        <begin position="414"/>
        <end position="432"/>
    </location>
</feature>
<dbReference type="RefSeq" id="WP_209464880.1">
    <property type="nucleotide sequence ID" value="NZ_JAGGLG010000001.1"/>
</dbReference>
<reference evidence="2 3" key="1">
    <citation type="submission" date="2021-03" db="EMBL/GenBank/DDBJ databases">
        <title>Genomic Encyclopedia of Type Strains, Phase IV (KMG-IV): sequencing the most valuable type-strain genomes for metagenomic binning, comparative biology and taxonomic classification.</title>
        <authorList>
            <person name="Goeker M."/>
        </authorList>
    </citation>
    <scope>NUCLEOTIDE SEQUENCE [LARGE SCALE GENOMIC DNA]</scope>
    <source>
        <strain evidence="2 3">DSM 27138</strain>
    </source>
</reference>
<feature type="transmembrane region" description="Helical" evidence="1">
    <location>
        <begin position="181"/>
        <end position="199"/>
    </location>
</feature>